<dbReference type="InterPro" id="IPR000612">
    <property type="entry name" value="PMP3"/>
</dbReference>
<feature type="transmembrane region" description="Helical" evidence="6">
    <location>
        <begin position="27"/>
        <end position="48"/>
    </location>
</feature>
<keyword evidence="5 6" id="KW-0472">Membrane</keyword>
<name>A0A172YF78_9GAMM</name>
<dbReference type="KEGG" id="haa:A5892_10600"/>
<evidence type="ECO:0000313" key="7">
    <source>
        <dbReference type="EMBL" id="ANF57857.1"/>
    </source>
</evidence>
<keyword evidence="8" id="KW-1185">Reference proteome</keyword>
<dbReference type="EMBL" id="CP015243">
    <property type="protein sequence ID" value="ANF57857.1"/>
    <property type="molecule type" value="Genomic_DNA"/>
</dbReference>
<dbReference type="STRING" id="376489.A5892_10600"/>
<evidence type="ECO:0000256" key="4">
    <source>
        <dbReference type="ARBA" id="ARBA00022989"/>
    </source>
</evidence>
<dbReference type="RefSeq" id="WP_064122778.1">
    <property type="nucleotide sequence ID" value="NZ_CP015243.1"/>
</dbReference>
<organism evidence="7 8">
    <name type="scientific">Halotalea alkalilenta</name>
    <dbReference type="NCBI Taxonomy" id="376489"/>
    <lineage>
        <taxon>Bacteria</taxon>
        <taxon>Pseudomonadati</taxon>
        <taxon>Pseudomonadota</taxon>
        <taxon>Gammaproteobacteria</taxon>
        <taxon>Oceanospirillales</taxon>
        <taxon>Halomonadaceae</taxon>
        <taxon>Halotalea</taxon>
    </lineage>
</organism>
<comment type="subcellular location">
    <subcellularLocation>
        <location evidence="1">Membrane</location>
    </subcellularLocation>
</comment>
<proteinExistence type="inferred from homology"/>
<dbReference type="AlphaFoldDB" id="A0A172YF78"/>
<evidence type="ECO:0000256" key="3">
    <source>
        <dbReference type="ARBA" id="ARBA00022692"/>
    </source>
</evidence>
<dbReference type="GO" id="GO:0016020">
    <property type="term" value="C:membrane"/>
    <property type="evidence" value="ECO:0007669"/>
    <property type="project" value="UniProtKB-SubCell"/>
</dbReference>
<keyword evidence="4 6" id="KW-1133">Transmembrane helix</keyword>
<comment type="similarity">
    <text evidence="2">Belongs to the UPF0057 (PMP3) family.</text>
</comment>
<protein>
    <submittedName>
        <fullName evidence="7">Hydrogenase expression protein</fullName>
    </submittedName>
</protein>
<evidence type="ECO:0000256" key="6">
    <source>
        <dbReference type="SAM" id="Phobius"/>
    </source>
</evidence>
<gene>
    <name evidence="7" type="ORF">A5892_10600</name>
</gene>
<evidence type="ECO:0000256" key="2">
    <source>
        <dbReference type="ARBA" id="ARBA00009530"/>
    </source>
</evidence>
<sequence>MCFFFYVLDVILPPLSVYFQTGLSTTLLLNLLLTLLGWVPGIIHALMVTGELC</sequence>
<evidence type="ECO:0000256" key="5">
    <source>
        <dbReference type="ARBA" id="ARBA00023136"/>
    </source>
</evidence>
<dbReference type="PANTHER" id="PTHR21659">
    <property type="entry name" value="HYDROPHOBIC PROTEIN RCI2 LOW TEMPERATURE AND SALT RESPONSIVE PROTEIN LTI6 -RELATED"/>
    <property type="match status" value="1"/>
</dbReference>
<accession>A0A172YF78</accession>
<evidence type="ECO:0000256" key="1">
    <source>
        <dbReference type="ARBA" id="ARBA00004370"/>
    </source>
</evidence>
<keyword evidence="3 6" id="KW-0812">Transmembrane</keyword>
<dbReference type="PANTHER" id="PTHR21659:SF42">
    <property type="entry name" value="UPF0057 MEMBRANE PROTEIN ZK632.10-RELATED"/>
    <property type="match status" value="1"/>
</dbReference>
<dbReference type="Proteomes" id="UP000077875">
    <property type="component" value="Chromosome"/>
</dbReference>
<reference evidence="7 8" key="1">
    <citation type="submission" date="2016-04" db="EMBL/GenBank/DDBJ databases">
        <title>Complete Genome Sequence of Halotalea alkalilenta IHB B 13600.</title>
        <authorList>
            <person name="Swarnkar M.K."/>
            <person name="Sharma A."/>
            <person name="Kaushal K."/>
            <person name="Soni R."/>
            <person name="Rana S."/>
            <person name="Singh A.K."/>
            <person name="Gulati A."/>
        </authorList>
    </citation>
    <scope>NUCLEOTIDE SEQUENCE [LARGE SCALE GENOMIC DNA]</scope>
    <source>
        <strain evidence="7 8">IHB B 13600</strain>
    </source>
</reference>
<dbReference type="Pfam" id="PF01679">
    <property type="entry name" value="Pmp3"/>
    <property type="match status" value="1"/>
</dbReference>
<evidence type="ECO:0000313" key="8">
    <source>
        <dbReference type="Proteomes" id="UP000077875"/>
    </source>
</evidence>